<dbReference type="AlphaFoldDB" id="A0A1Y6CH33"/>
<evidence type="ECO:0000313" key="1">
    <source>
        <dbReference type="EMBL" id="SMF54988.1"/>
    </source>
</evidence>
<dbReference type="SUPFAM" id="SSF82171">
    <property type="entry name" value="DPP6 N-terminal domain-like"/>
    <property type="match status" value="1"/>
</dbReference>
<dbReference type="EMBL" id="FWZT01000017">
    <property type="protein sequence ID" value="SMF54988.1"/>
    <property type="molecule type" value="Genomic_DNA"/>
</dbReference>
<organism evidence="1 2">
    <name type="scientific">Pseudobacteriovorax antillogorgiicola</name>
    <dbReference type="NCBI Taxonomy" id="1513793"/>
    <lineage>
        <taxon>Bacteria</taxon>
        <taxon>Pseudomonadati</taxon>
        <taxon>Bdellovibrionota</taxon>
        <taxon>Oligoflexia</taxon>
        <taxon>Oligoflexales</taxon>
        <taxon>Pseudobacteriovoracaceae</taxon>
        <taxon>Pseudobacteriovorax</taxon>
    </lineage>
</organism>
<evidence type="ECO:0008006" key="3">
    <source>
        <dbReference type="Google" id="ProtNLM"/>
    </source>
</evidence>
<proteinExistence type="predicted"/>
<reference evidence="2" key="1">
    <citation type="submission" date="2017-04" db="EMBL/GenBank/DDBJ databases">
        <authorList>
            <person name="Varghese N."/>
            <person name="Submissions S."/>
        </authorList>
    </citation>
    <scope>NUCLEOTIDE SEQUENCE [LARGE SCALE GENOMIC DNA]</scope>
    <source>
        <strain evidence="2">RKEM611</strain>
    </source>
</reference>
<accession>A0A1Y6CH33</accession>
<dbReference type="Proteomes" id="UP000192907">
    <property type="component" value="Unassembled WGS sequence"/>
</dbReference>
<dbReference type="OrthoDB" id="9997068at2"/>
<gene>
    <name evidence="1" type="ORF">SAMN06296036_11765</name>
</gene>
<keyword evidence="2" id="KW-1185">Reference proteome</keyword>
<protein>
    <recommendedName>
        <fullName evidence="3">WD40-like Beta Propeller Repeat</fullName>
    </recommendedName>
</protein>
<sequence>MMIWRIAHIALLVLPLLWMFLIPVAVHSSWSRASTFEQLKLTEFAIVRYKSLYNRLPDSLAEVRAFLRSIDIDYSPYDNYGHRLQYVKLSANEFFIKSFGPNQRLDTQLIETDLTIAHMKAPNRQPLVLVGSDTGPLSLYPAPALLGASTQASGDYYARLVVEQSSSSKRLIVLHKAQSSFVMASFHDSISEFFWLPDGRRIVFSATGSERYRDGIYIWNLENNETINLLDNIVEEHYPQKPKKFYIALSSVSLETGSIYVLLRPALTAELSPREFYHFENLIEINSKDDEFYFQQFDSGPDLFEFALSPSNQVTPGDEALPDQRNWASLPTSGSLENTIEQWQSHCAEYSESPTFPYCLWWLASLYNDAYRVLNQDAPDQAHTIRSFGIEVSRLLDEQIVAPEYLRAMGFYLKTQLENDQASDYEISDLSLP</sequence>
<name>A0A1Y6CH33_9BACT</name>
<dbReference type="STRING" id="1513793.SAMN06296036_11765"/>
<evidence type="ECO:0000313" key="2">
    <source>
        <dbReference type="Proteomes" id="UP000192907"/>
    </source>
</evidence>
<dbReference type="RefSeq" id="WP_132322096.1">
    <property type="nucleotide sequence ID" value="NZ_FWZT01000017.1"/>
</dbReference>